<dbReference type="AlphaFoldDB" id="A0A0B7C366"/>
<evidence type="ECO:0000256" key="1">
    <source>
        <dbReference type="SAM" id="MobiDB-lite"/>
    </source>
</evidence>
<organism evidence="2">
    <name type="scientific">Arion vulgaris</name>
    <dbReference type="NCBI Taxonomy" id="1028688"/>
    <lineage>
        <taxon>Eukaryota</taxon>
        <taxon>Metazoa</taxon>
        <taxon>Spiralia</taxon>
        <taxon>Lophotrochozoa</taxon>
        <taxon>Mollusca</taxon>
        <taxon>Gastropoda</taxon>
        <taxon>Heterobranchia</taxon>
        <taxon>Euthyneura</taxon>
        <taxon>Panpulmonata</taxon>
        <taxon>Eupulmonata</taxon>
        <taxon>Stylommatophora</taxon>
        <taxon>Helicina</taxon>
        <taxon>Arionoidea</taxon>
        <taxon>Arionidae</taxon>
        <taxon>Arion</taxon>
    </lineage>
</organism>
<feature type="compositionally biased region" description="Low complexity" evidence="1">
    <location>
        <begin position="1"/>
        <end position="18"/>
    </location>
</feature>
<feature type="region of interest" description="Disordered" evidence="1">
    <location>
        <begin position="1"/>
        <end position="25"/>
    </location>
</feature>
<gene>
    <name evidence="2" type="primary">ORF221748</name>
</gene>
<sequence>TIKSSSSTPSSSQKISQPTDKLKDLPQFLVSNKPPKVLTPIMSTMQKEFLENVACASNNSLHPAVVLQAHKNTPVSNNS</sequence>
<protein>
    <submittedName>
        <fullName evidence="2">Uncharacterized protein</fullName>
    </submittedName>
</protein>
<proteinExistence type="predicted"/>
<name>A0A0B7C366_9EUPU</name>
<reference evidence="2" key="1">
    <citation type="submission" date="2014-12" db="EMBL/GenBank/DDBJ databases">
        <title>Insight into the proteome of Arion vulgaris.</title>
        <authorList>
            <person name="Aradska J."/>
            <person name="Bulat T."/>
            <person name="Smidak R."/>
            <person name="Sarate P."/>
            <person name="Gangsoo J."/>
            <person name="Sialana F."/>
            <person name="Bilban M."/>
            <person name="Lubec G."/>
        </authorList>
    </citation>
    <scope>NUCLEOTIDE SEQUENCE</scope>
    <source>
        <tissue evidence="2">Skin</tissue>
    </source>
</reference>
<feature type="non-terminal residue" evidence="2">
    <location>
        <position position="79"/>
    </location>
</feature>
<feature type="non-terminal residue" evidence="2">
    <location>
        <position position="1"/>
    </location>
</feature>
<accession>A0A0B7C366</accession>
<evidence type="ECO:0000313" key="2">
    <source>
        <dbReference type="EMBL" id="CEK99627.1"/>
    </source>
</evidence>
<dbReference type="EMBL" id="HACG01052756">
    <property type="protein sequence ID" value="CEK99627.1"/>
    <property type="molecule type" value="Transcribed_RNA"/>
</dbReference>